<protein>
    <recommendedName>
        <fullName evidence="2">DUF3669 domain-containing protein</fullName>
    </recommendedName>
</protein>
<feature type="domain" description="DUF3669" evidence="2">
    <location>
        <begin position="306"/>
        <end position="359"/>
    </location>
</feature>
<feature type="region of interest" description="Disordered" evidence="1">
    <location>
        <begin position="256"/>
        <end position="288"/>
    </location>
</feature>
<dbReference type="PANTHER" id="PTHR40780:SF3">
    <property type="entry name" value="DUF3669 DOMAIN-CONTAINING PROTEIN"/>
    <property type="match status" value="1"/>
</dbReference>
<dbReference type="InterPro" id="IPR022137">
    <property type="entry name" value="Znf_prot_DUF3669"/>
</dbReference>
<reference evidence="3" key="2">
    <citation type="submission" date="2023-07" db="EMBL/GenBank/DDBJ databases">
        <authorList>
            <consortium name="Lawrence Berkeley National Laboratory"/>
            <person name="Haridas S."/>
            <person name="Hensen N."/>
            <person name="Bonometti L."/>
            <person name="Westerberg I."/>
            <person name="Brannstrom I.O."/>
            <person name="Guillou S."/>
            <person name="Cros-Aarteil S."/>
            <person name="Calhoun S."/>
            <person name="Kuo A."/>
            <person name="Mondo S."/>
            <person name="Pangilinan J."/>
            <person name="Riley R."/>
            <person name="LaButti K."/>
            <person name="Andreopoulos B."/>
            <person name="Lipzen A."/>
            <person name="Chen C."/>
            <person name="Yanf M."/>
            <person name="Daum C."/>
            <person name="Ng V."/>
            <person name="Clum A."/>
            <person name="Steindorff A."/>
            <person name="Ohm R."/>
            <person name="Martin F."/>
            <person name="Silar P."/>
            <person name="Natvig D."/>
            <person name="Lalanne C."/>
            <person name="Gautier V."/>
            <person name="Ament-velasquez S.L."/>
            <person name="Kruys A."/>
            <person name="Hutchinson M.I."/>
            <person name="Powell A.J."/>
            <person name="Barry K."/>
            <person name="Miller A.N."/>
            <person name="Grigoriev I.V."/>
            <person name="Debuchy R."/>
            <person name="Gladieux P."/>
            <person name="Thoren M.H."/>
            <person name="Johannesson H."/>
        </authorList>
    </citation>
    <scope>NUCLEOTIDE SEQUENCE</scope>
    <source>
        <strain evidence="3">FGSC 1904</strain>
    </source>
</reference>
<dbReference type="Pfam" id="PF12417">
    <property type="entry name" value="DUF3669"/>
    <property type="match status" value="1"/>
</dbReference>
<gene>
    <name evidence="3" type="ORF">B0T20DRAFT_360889</name>
</gene>
<name>A0AAE0P2P4_SORBR</name>
<dbReference type="AlphaFoldDB" id="A0AAE0P2P4"/>
<organism evidence="3 4">
    <name type="scientific">Sordaria brevicollis</name>
    <dbReference type="NCBI Taxonomy" id="83679"/>
    <lineage>
        <taxon>Eukaryota</taxon>
        <taxon>Fungi</taxon>
        <taxon>Dikarya</taxon>
        <taxon>Ascomycota</taxon>
        <taxon>Pezizomycotina</taxon>
        <taxon>Sordariomycetes</taxon>
        <taxon>Sordariomycetidae</taxon>
        <taxon>Sordariales</taxon>
        <taxon>Sordariaceae</taxon>
        <taxon>Sordaria</taxon>
    </lineage>
</organism>
<keyword evidence="4" id="KW-1185">Reference proteome</keyword>
<evidence type="ECO:0000256" key="1">
    <source>
        <dbReference type="SAM" id="MobiDB-lite"/>
    </source>
</evidence>
<accession>A0AAE0P2P4</accession>
<evidence type="ECO:0000313" key="3">
    <source>
        <dbReference type="EMBL" id="KAK3392293.1"/>
    </source>
</evidence>
<feature type="non-terminal residue" evidence="3">
    <location>
        <position position="440"/>
    </location>
</feature>
<reference evidence="3" key="1">
    <citation type="journal article" date="2023" name="Mol. Phylogenet. Evol.">
        <title>Genome-scale phylogeny and comparative genomics of the fungal order Sordariales.</title>
        <authorList>
            <person name="Hensen N."/>
            <person name="Bonometti L."/>
            <person name="Westerberg I."/>
            <person name="Brannstrom I.O."/>
            <person name="Guillou S."/>
            <person name="Cros-Aarteil S."/>
            <person name="Calhoun S."/>
            <person name="Haridas S."/>
            <person name="Kuo A."/>
            <person name="Mondo S."/>
            <person name="Pangilinan J."/>
            <person name="Riley R."/>
            <person name="LaButti K."/>
            <person name="Andreopoulos B."/>
            <person name="Lipzen A."/>
            <person name="Chen C."/>
            <person name="Yan M."/>
            <person name="Daum C."/>
            <person name="Ng V."/>
            <person name="Clum A."/>
            <person name="Steindorff A."/>
            <person name="Ohm R.A."/>
            <person name="Martin F."/>
            <person name="Silar P."/>
            <person name="Natvig D.O."/>
            <person name="Lalanne C."/>
            <person name="Gautier V."/>
            <person name="Ament-Velasquez S.L."/>
            <person name="Kruys A."/>
            <person name="Hutchinson M.I."/>
            <person name="Powell A.J."/>
            <person name="Barry K."/>
            <person name="Miller A.N."/>
            <person name="Grigoriev I.V."/>
            <person name="Debuchy R."/>
            <person name="Gladieux P."/>
            <person name="Hiltunen Thoren M."/>
            <person name="Johannesson H."/>
        </authorList>
    </citation>
    <scope>NUCLEOTIDE SEQUENCE</scope>
    <source>
        <strain evidence="3">FGSC 1904</strain>
    </source>
</reference>
<dbReference type="PANTHER" id="PTHR40780">
    <property type="entry name" value="DUF3669 DOMAIN-CONTAINING PROTEIN"/>
    <property type="match status" value="1"/>
</dbReference>
<evidence type="ECO:0000259" key="2">
    <source>
        <dbReference type="Pfam" id="PF12417"/>
    </source>
</evidence>
<sequence>NNRHQSTTSTSIMNKQQQLVEIGRGNCGSVWADPLSDVVVVDNDNDTIDIQTVIKREDCNRNRSVTKEHHIHKHILASLASATTTSPPTSNLLTGYQVNIPAALSLIPSTSPEWASSLLPCLPPGFEPCLALRNERIPPMGQTVRNLLATKFHASLSPFQTSTPLLKAITNEENCLVRPFLGRRRLPPRQSGQPGQRRIFGGFFFSFRNYPLHLDQIEELGLPKEGYAVAMADTLAFLHWEAGVDGRDVEFVIAGPRSETQGSQGQGRAARGEAGEEGEMPRIGSRGFDTTFKEEGGNGGFGEHAMWLLDFDLCREMKMPGAVDEDGEMATEVGLLEAAAAGFWGNDPWYPRPPSNSSNGDGIGKNGNGNADDHGAGSDHHLADKQLWELFKGRYLETSQQILEEKGEEGRARRELPGKVMDMILRTRWRNGKLVYLESK</sequence>
<comment type="caution">
    <text evidence="3">The sequence shown here is derived from an EMBL/GenBank/DDBJ whole genome shotgun (WGS) entry which is preliminary data.</text>
</comment>
<dbReference type="Proteomes" id="UP001281003">
    <property type="component" value="Unassembled WGS sequence"/>
</dbReference>
<feature type="region of interest" description="Disordered" evidence="1">
    <location>
        <begin position="347"/>
        <end position="379"/>
    </location>
</feature>
<dbReference type="EMBL" id="JAUTDP010000011">
    <property type="protein sequence ID" value="KAK3392293.1"/>
    <property type="molecule type" value="Genomic_DNA"/>
</dbReference>
<proteinExistence type="predicted"/>
<evidence type="ECO:0000313" key="4">
    <source>
        <dbReference type="Proteomes" id="UP001281003"/>
    </source>
</evidence>